<sequence>MAHSAISQMSVAVPLQTDSSFRRSTFKATSLTFSDKSCISMPSIDLKAARSRSQYIVCMSVQQASKAKVSVSPLSLEDAKEPPLNIYKPKEPYTATIVSVERIVGPKAPGETCHLSLIVMATFLTGKDKVMVSFLLPSPGMLGENPKKPGSPHNVRLYSIASTRYGDSFDGKTASLCVRRAVYNDPETGKEDPSKNGVCSNFLCNAKPGDKVKITGPSGKIMLLPEDNINATHIMIGTGTGVAPFRGYLRRMFMESVPIKFNGLTWLFLGIANTDSLLYYDEFTKYLSDYPGNFRYDRALSREQKNNKGGKMYVQDKIEEYSDEIFKLLDERAHIYFCGLKGMMPGIQDTLKRVAEERGESWEQKLSQLKKNKQWHVEVY</sequence>
<dbReference type="GO" id="GO:0009507">
    <property type="term" value="C:chloroplast"/>
    <property type="evidence" value="ECO:0007669"/>
    <property type="project" value="UniProtKB-SubCell"/>
</dbReference>
<dbReference type="InterPro" id="IPR001433">
    <property type="entry name" value="OxRdtase_FAD/NAD-bd"/>
</dbReference>
<gene>
    <name evidence="14" type="ORF">RDI58_017522</name>
</gene>
<dbReference type="GO" id="GO:0015979">
    <property type="term" value="P:photosynthesis"/>
    <property type="evidence" value="ECO:0007669"/>
    <property type="project" value="UniProtKB-KW"/>
</dbReference>
<evidence type="ECO:0000256" key="4">
    <source>
        <dbReference type="ARBA" id="ARBA00022630"/>
    </source>
</evidence>
<proteinExistence type="inferred from homology"/>
<dbReference type="Proteomes" id="UP001371456">
    <property type="component" value="Unassembled WGS sequence"/>
</dbReference>
<feature type="binding site" evidence="12">
    <location>
        <position position="311"/>
    </location>
    <ligand>
        <name>NADP(+)</name>
        <dbReference type="ChEBI" id="CHEBI:58349"/>
    </ligand>
</feature>
<feature type="binding site" evidence="12">
    <location>
        <position position="378"/>
    </location>
    <ligand>
        <name>NADP(+)</name>
        <dbReference type="ChEBI" id="CHEBI:58349"/>
    </ligand>
</feature>
<keyword evidence="6 11" id="KW-0521">NADP</keyword>
<feature type="binding site" evidence="12">
    <location>
        <position position="179"/>
    </location>
    <ligand>
        <name>NADP(+)</name>
        <dbReference type="ChEBI" id="CHEBI:58349"/>
    </ligand>
</feature>
<feature type="binding site" evidence="12">
    <location>
        <begin position="339"/>
        <end position="340"/>
    </location>
    <ligand>
        <name>NADP(+)</name>
        <dbReference type="ChEBI" id="CHEBI:58349"/>
    </ligand>
</feature>
<dbReference type="SUPFAM" id="SSF52343">
    <property type="entry name" value="Ferredoxin reductase-like, C-terminal NADP-linked domain"/>
    <property type="match status" value="1"/>
</dbReference>
<dbReference type="Gene3D" id="2.40.30.10">
    <property type="entry name" value="Translation factors"/>
    <property type="match status" value="1"/>
</dbReference>
<evidence type="ECO:0000256" key="12">
    <source>
        <dbReference type="PIRSR" id="PIRSR000361-1"/>
    </source>
</evidence>
<keyword evidence="4 11" id="KW-0285">Flavoprotein</keyword>
<comment type="subcellular location">
    <subcellularLocation>
        <location evidence="11">Plastid</location>
        <location evidence="11">Chloroplast</location>
    </subcellularLocation>
</comment>
<dbReference type="InterPro" id="IPR039261">
    <property type="entry name" value="FNR_nucleotide-bd"/>
</dbReference>
<dbReference type="PROSITE" id="PS51384">
    <property type="entry name" value="FAD_FR"/>
    <property type="match status" value="1"/>
</dbReference>
<feature type="binding site" evidence="12">
    <location>
        <position position="240"/>
    </location>
    <ligand>
        <name>NADP(+)</name>
        <dbReference type="ChEBI" id="CHEBI:58349"/>
    </ligand>
</feature>
<dbReference type="PANTHER" id="PTHR43314">
    <property type="match status" value="1"/>
</dbReference>
<comment type="catalytic activity">
    <reaction evidence="10 11">
        <text>2 reduced [2Fe-2S]-[ferredoxin] + NADP(+) + H(+) = 2 oxidized [2Fe-2S]-[ferredoxin] + NADPH</text>
        <dbReference type="Rhea" id="RHEA:20125"/>
        <dbReference type="Rhea" id="RHEA-COMP:10000"/>
        <dbReference type="Rhea" id="RHEA-COMP:10001"/>
        <dbReference type="ChEBI" id="CHEBI:15378"/>
        <dbReference type="ChEBI" id="CHEBI:33737"/>
        <dbReference type="ChEBI" id="CHEBI:33738"/>
        <dbReference type="ChEBI" id="CHEBI:57783"/>
        <dbReference type="ChEBI" id="CHEBI:58349"/>
        <dbReference type="EC" id="1.18.1.2"/>
    </reaction>
</comment>
<evidence type="ECO:0000256" key="3">
    <source>
        <dbReference type="ARBA" id="ARBA00022531"/>
    </source>
</evidence>
<reference evidence="14 15" key="1">
    <citation type="submission" date="2024-02" db="EMBL/GenBank/DDBJ databases">
        <title>de novo genome assembly of Solanum bulbocastanum strain 11H21.</title>
        <authorList>
            <person name="Hosaka A.J."/>
        </authorList>
    </citation>
    <scope>NUCLEOTIDE SEQUENCE [LARGE SCALE GENOMIC DNA]</scope>
    <source>
        <tissue evidence="14">Young leaves</tissue>
    </source>
</reference>
<evidence type="ECO:0000256" key="6">
    <source>
        <dbReference type="ARBA" id="ARBA00022857"/>
    </source>
</evidence>
<feature type="binding site" evidence="12">
    <location>
        <position position="159"/>
    </location>
    <ligand>
        <name>NADP(+)</name>
        <dbReference type="ChEBI" id="CHEBI:58349"/>
    </ligand>
</feature>
<keyword evidence="8" id="KW-0813">Transport</keyword>
<evidence type="ECO:0000256" key="8">
    <source>
        <dbReference type="ARBA" id="ARBA00022982"/>
    </source>
</evidence>
<evidence type="ECO:0000256" key="10">
    <source>
        <dbReference type="ARBA" id="ARBA00047776"/>
    </source>
</evidence>
<dbReference type="InterPro" id="IPR035442">
    <property type="entry name" value="FNR_plant_Cyanobacteria"/>
</dbReference>
<keyword evidence="5 11" id="KW-0274">FAD</keyword>
<dbReference type="AlphaFoldDB" id="A0AAN8T8X1"/>
<dbReference type="PIRSF" id="PIRSF501178">
    <property type="entry name" value="FNR-PetH"/>
    <property type="match status" value="1"/>
</dbReference>
<comment type="similarity">
    <text evidence="2 11">Belongs to the ferredoxin--NADP reductase type 1 family.</text>
</comment>
<keyword evidence="3" id="KW-0602">Photosynthesis</keyword>
<organism evidence="14 15">
    <name type="scientific">Solanum bulbocastanum</name>
    <name type="common">Wild potato</name>
    <dbReference type="NCBI Taxonomy" id="147425"/>
    <lineage>
        <taxon>Eukaryota</taxon>
        <taxon>Viridiplantae</taxon>
        <taxon>Streptophyta</taxon>
        <taxon>Embryophyta</taxon>
        <taxon>Tracheophyta</taxon>
        <taxon>Spermatophyta</taxon>
        <taxon>Magnoliopsida</taxon>
        <taxon>eudicotyledons</taxon>
        <taxon>Gunneridae</taxon>
        <taxon>Pentapetalae</taxon>
        <taxon>asterids</taxon>
        <taxon>lamiids</taxon>
        <taxon>Solanales</taxon>
        <taxon>Solanaceae</taxon>
        <taxon>Solanoideae</taxon>
        <taxon>Solaneae</taxon>
        <taxon>Solanum</taxon>
    </lineage>
</organism>
<comment type="cofactor">
    <cofactor evidence="1">
        <name>FAD</name>
        <dbReference type="ChEBI" id="CHEBI:57692"/>
    </cofactor>
</comment>
<evidence type="ECO:0000313" key="15">
    <source>
        <dbReference type="Proteomes" id="UP001371456"/>
    </source>
</evidence>
<keyword evidence="9 11" id="KW-0560">Oxidoreductase</keyword>
<keyword evidence="7" id="KW-0809">Transit peptide</keyword>
<evidence type="ECO:0000256" key="2">
    <source>
        <dbReference type="ARBA" id="ARBA00008312"/>
    </source>
</evidence>
<accession>A0AAN8T8X1</accession>
<name>A0AAN8T8X1_SOLBU</name>
<dbReference type="InterPro" id="IPR001709">
    <property type="entry name" value="Flavoprot_Pyr_Nucl_cyt_Rdtase"/>
</dbReference>
<evidence type="ECO:0000256" key="1">
    <source>
        <dbReference type="ARBA" id="ARBA00001974"/>
    </source>
</evidence>
<feature type="domain" description="FAD-binding FR-type" evidence="13">
    <location>
        <begin position="90"/>
        <end position="224"/>
    </location>
</feature>
<dbReference type="CDD" id="cd06208">
    <property type="entry name" value="CYPOR_like_FNR"/>
    <property type="match status" value="1"/>
</dbReference>
<protein>
    <recommendedName>
        <fullName evidence="11">Ferredoxin--NADP reductase, chloroplastic</fullName>
        <shortName evidence="11">FNR</shortName>
        <ecNumber evidence="11">1.18.1.2</ecNumber>
    </recommendedName>
</protein>
<dbReference type="PRINTS" id="PR00371">
    <property type="entry name" value="FPNCR"/>
</dbReference>
<dbReference type="SUPFAM" id="SSF63380">
    <property type="entry name" value="Riboflavin synthase domain-like"/>
    <property type="match status" value="1"/>
</dbReference>
<dbReference type="InterPro" id="IPR017927">
    <property type="entry name" value="FAD-bd_FR_type"/>
</dbReference>
<comment type="caution">
    <text evidence="14">The sequence shown here is derived from an EMBL/GenBank/DDBJ whole genome shotgun (WGS) entry which is preliminary data.</text>
</comment>
<evidence type="ECO:0000313" key="14">
    <source>
        <dbReference type="EMBL" id="KAK6784068.1"/>
    </source>
</evidence>
<dbReference type="EMBL" id="JBANQN010000007">
    <property type="protein sequence ID" value="KAK6784068.1"/>
    <property type="molecule type" value="Genomic_DNA"/>
</dbReference>
<dbReference type="Pfam" id="PF00175">
    <property type="entry name" value="NAD_binding_1"/>
    <property type="match status" value="1"/>
</dbReference>
<keyword evidence="8" id="KW-0249">Electron transport</keyword>
<dbReference type="GO" id="GO:0004324">
    <property type="term" value="F:ferredoxin-NADP+ reductase activity"/>
    <property type="evidence" value="ECO:0007669"/>
    <property type="project" value="UniProtKB-EC"/>
</dbReference>
<dbReference type="InterPro" id="IPR017938">
    <property type="entry name" value="Riboflavin_synthase-like_b-brl"/>
</dbReference>
<dbReference type="FunFam" id="3.40.50.80:FF:000008">
    <property type="entry name" value="Ferredoxin--NADP reductase, chloroplastic"/>
    <property type="match status" value="1"/>
</dbReference>
<dbReference type="EC" id="1.18.1.2" evidence="11"/>
<evidence type="ECO:0000259" key="13">
    <source>
        <dbReference type="PROSITE" id="PS51384"/>
    </source>
</evidence>
<evidence type="ECO:0000256" key="11">
    <source>
        <dbReference type="PIRNR" id="PIRNR000361"/>
    </source>
</evidence>
<dbReference type="PIRSF" id="PIRSF000361">
    <property type="entry name" value="Frd-NADP+_RD"/>
    <property type="match status" value="1"/>
</dbReference>
<evidence type="ECO:0000256" key="5">
    <source>
        <dbReference type="ARBA" id="ARBA00022827"/>
    </source>
</evidence>
<feature type="binding site" evidence="12">
    <location>
        <begin position="301"/>
        <end position="302"/>
    </location>
    <ligand>
        <name>NADP(+)</name>
        <dbReference type="ChEBI" id="CHEBI:58349"/>
    </ligand>
</feature>
<keyword evidence="15" id="KW-1185">Reference proteome</keyword>
<dbReference type="Gene3D" id="3.40.50.80">
    <property type="entry name" value="Nucleotide-binding domain of ferredoxin-NADP reductase (FNR) module"/>
    <property type="match status" value="1"/>
</dbReference>
<evidence type="ECO:0000256" key="7">
    <source>
        <dbReference type="ARBA" id="ARBA00022946"/>
    </source>
</evidence>
<evidence type="ECO:0000256" key="9">
    <source>
        <dbReference type="ARBA" id="ARBA00023002"/>
    </source>
</evidence>
<dbReference type="InterPro" id="IPR015701">
    <property type="entry name" value="FNR"/>
</dbReference>